<comment type="caution">
    <text evidence="6">The sequence shown here is derived from an EMBL/GenBank/DDBJ whole genome shotgun (WGS) entry which is preliminary data.</text>
</comment>
<dbReference type="AlphaFoldDB" id="A0ABD3KXU9"/>
<proteinExistence type="inferred from homology"/>
<dbReference type="NCBIfam" id="TIGR01614">
    <property type="entry name" value="PME_inhib"/>
    <property type="match status" value="1"/>
</dbReference>
<evidence type="ECO:0000256" key="2">
    <source>
        <dbReference type="ARBA" id="ARBA00023157"/>
    </source>
</evidence>
<accession>A0ABD3KXU9</accession>
<keyword evidence="1 4" id="KW-0732">Signal</keyword>
<dbReference type="Pfam" id="PF04043">
    <property type="entry name" value="PMEI"/>
    <property type="match status" value="1"/>
</dbReference>
<protein>
    <recommendedName>
        <fullName evidence="5">Pectinesterase inhibitor domain-containing protein</fullName>
    </recommendedName>
</protein>
<dbReference type="Proteomes" id="UP001634007">
    <property type="component" value="Unassembled WGS sequence"/>
</dbReference>
<dbReference type="PANTHER" id="PTHR35357:SF8">
    <property type="entry name" value="OS01G0111000 PROTEIN"/>
    <property type="match status" value="1"/>
</dbReference>
<reference evidence="6 7" key="1">
    <citation type="submission" date="2024-11" db="EMBL/GenBank/DDBJ databases">
        <title>Chromosome-level genome assembly of Eucalyptus globulus Labill. provides insights into its genome evolution.</title>
        <authorList>
            <person name="Li X."/>
        </authorList>
    </citation>
    <scope>NUCLEOTIDE SEQUENCE [LARGE SCALE GENOMIC DNA]</scope>
    <source>
        <strain evidence="6">CL2024</strain>
        <tissue evidence="6">Fresh tender leaves</tissue>
    </source>
</reference>
<feature type="chain" id="PRO_5044831671" description="Pectinesterase inhibitor domain-containing protein" evidence="4">
    <location>
        <begin position="28"/>
        <end position="186"/>
    </location>
</feature>
<comment type="similarity">
    <text evidence="3">Belongs to the PMEI family.</text>
</comment>
<dbReference type="SUPFAM" id="SSF101148">
    <property type="entry name" value="Plant invertase/pectin methylesterase inhibitor"/>
    <property type="match status" value="1"/>
</dbReference>
<gene>
    <name evidence="6" type="ORF">ACJRO7_017817</name>
</gene>
<dbReference type="SMART" id="SM00856">
    <property type="entry name" value="PMEI"/>
    <property type="match status" value="1"/>
</dbReference>
<dbReference type="EMBL" id="JBJKBG010000004">
    <property type="protein sequence ID" value="KAL3742402.1"/>
    <property type="molecule type" value="Genomic_DNA"/>
</dbReference>
<dbReference type="Gene3D" id="1.20.140.40">
    <property type="entry name" value="Invertase/pectin methylesterase inhibitor family protein"/>
    <property type="match status" value="1"/>
</dbReference>
<dbReference type="CDD" id="cd14859">
    <property type="entry name" value="PMEI_like"/>
    <property type="match status" value="1"/>
</dbReference>
<name>A0ABD3KXU9_EUCGL</name>
<evidence type="ECO:0000256" key="1">
    <source>
        <dbReference type="ARBA" id="ARBA00022729"/>
    </source>
</evidence>
<evidence type="ECO:0000256" key="3">
    <source>
        <dbReference type="ARBA" id="ARBA00038471"/>
    </source>
</evidence>
<organism evidence="6 7">
    <name type="scientific">Eucalyptus globulus</name>
    <name type="common">Tasmanian blue gum</name>
    <dbReference type="NCBI Taxonomy" id="34317"/>
    <lineage>
        <taxon>Eukaryota</taxon>
        <taxon>Viridiplantae</taxon>
        <taxon>Streptophyta</taxon>
        <taxon>Embryophyta</taxon>
        <taxon>Tracheophyta</taxon>
        <taxon>Spermatophyta</taxon>
        <taxon>Magnoliopsida</taxon>
        <taxon>eudicotyledons</taxon>
        <taxon>Gunneridae</taxon>
        <taxon>Pentapetalae</taxon>
        <taxon>rosids</taxon>
        <taxon>malvids</taxon>
        <taxon>Myrtales</taxon>
        <taxon>Myrtaceae</taxon>
        <taxon>Myrtoideae</taxon>
        <taxon>Eucalypteae</taxon>
        <taxon>Eucalyptus</taxon>
    </lineage>
</organism>
<evidence type="ECO:0000259" key="5">
    <source>
        <dbReference type="SMART" id="SM00856"/>
    </source>
</evidence>
<sequence length="186" mass="19102">MTSFSSPTRPALLLLLLFSALAAVILSAGPSSAATELVNQVCGGTGDPRFCSAALYSDPRTPTADAYSLAYVAFGLTYLNATRTGDHISRILSSPSLAHRSPALAGGLRSCRRGYAAAVAKLAAAYNDLNSETFADLAGYAGSAARAAGDCDGAFGGSPYAPLVAGRNRDLRRLCEICAAVSKLFT</sequence>
<feature type="signal peptide" evidence="4">
    <location>
        <begin position="1"/>
        <end position="27"/>
    </location>
</feature>
<dbReference type="InterPro" id="IPR035513">
    <property type="entry name" value="Invertase/methylesterase_inhib"/>
</dbReference>
<feature type="domain" description="Pectinesterase inhibitor" evidence="5">
    <location>
        <begin position="33"/>
        <end position="181"/>
    </location>
</feature>
<keyword evidence="7" id="KW-1185">Reference proteome</keyword>
<evidence type="ECO:0000256" key="4">
    <source>
        <dbReference type="SAM" id="SignalP"/>
    </source>
</evidence>
<evidence type="ECO:0000313" key="6">
    <source>
        <dbReference type="EMBL" id="KAL3742402.1"/>
    </source>
</evidence>
<dbReference type="PANTHER" id="PTHR35357">
    <property type="entry name" value="OS02G0537100 PROTEIN"/>
    <property type="match status" value="1"/>
</dbReference>
<dbReference type="InterPro" id="IPR006501">
    <property type="entry name" value="Pectinesterase_inhib_dom"/>
</dbReference>
<keyword evidence="2" id="KW-1015">Disulfide bond</keyword>
<evidence type="ECO:0000313" key="7">
    <source>
        <dbReference type="Proteomes" id="UP001634007"/>
    </source>
</evidence>